<protein>
    <submittedName>
        <fullName evidence="9">C6 transcription factor</fullName>
    </submittedName>
</protein>
<proteinExistence type="predicted"/>
<evidence type="ECO:0000256" key="3">
    <source>
        <dbReference type="ARBA" id="ARBA00023125"/>
    </source>
</evidence>
<keyword evidence="7" id="KW-0472">Membrane</keyword>
<dbReference type="GO" id="GO:0000981">
    <property type="term" value="F:DNA-binding transcription factor activity, RNA polymerase II-specific"/>
    <property type="evidence" value="ECO:0007669"/>
    <property type="project" value="InterPro"/>
</dbReference>
<dbReference type="GO" id="GO:0003677">
    <property type="term" value="F:DNA binding"/>
    <property type="evidence" value="ECO:0007669"/>
    <property type="project" value="UniProtKB-KW"/>
</dbReference>
<dbReference type="SUPFAM" id="SSF57701">
    <property type="entry name" value="Zn2/Cys6 DNA-binding domain"/>
    <property type="match status" value="1"/>
</dbReference>
<evidence type="ECO:0000259" key="8">
    <source>
        <dbReference type="PROSITE" id="PS50048"/>
    </source>
</evidence>
<dbReference type="SMART" id="SM00906">
    <property type="entry name" value="Fungal_trans"/>
    <property type="match status" value="1"/>
</dbReference>
<keyword evidence="10" id="KW-1185">Reference proteome</keyword>
<feature type="compositionally biased region" description="Low complexity" evidence="6">
    <location>
        <begin position="92"/>
        <end position="103"/>
    </location>
</feature>
<organism evidence="9 10">
    <name type="scientific">Aspergillus sclerotiicarbonarius (strain CBS 121057 / IBT 28362)</name>
    <dbReference type="NCBI Taxonomy" id="1448318"/>
    <lineage>
        <taxon>Eukaryota</taxon>
        <taxon>Fungi</taxon>
        <taxon>Dikarya</taxon>
        <taxon>Ascomycota</taxon>
        <taxon>Pezizomycotina</taxon>
        <taxon>Eurotiomycetes</taxon>
        <taxon>Eurotiomycetidae</taxon>
        <taxon>Eurotiales</taxon>
        <taxon>Aspergillaceae</taxon>
        <taxon>Aspergillus</taxon>
        <taxon>Aspergillus subgen. Circumdati</taxon>
    </lineage>
</organism>
<dbReference type="InterPro" id="IPR050987">
    <property type="entry name" value="AtrR-like"/>
</dbReference>
<dbReference type="GO" id="GO:0008270">
    <property type="term" value="F:zinc ion binding"/>
    <property type="evidence" value="ECO:0007669"/>
    <property type="project" value="InterPro"/>
</dbReference>
<feature type="region of interest" description="Disordered" evidence="6">
    <location>
        <begin position="92"/>
        <end position="118"/>
    </location>
</feature>
<dbReference type="InterPro" id="IPR036864">
    <property type="entry name" value="Zn2-C6_fun-type_DNA-bd_sf"/>
</dbReference>
<dbReference type="SMART" id="SM00066">
    <property type="entry name" value="GAL4"/>
    <property type="match status" value="1"/>
</dbReference>
<keyword evidence="5" id="KW-0539">Nucleus</keyword>
<dbReference type="PANTHER" id="PTHR46910:SF25">
    <property type="entry name" value="ABC-TRANSPORTER-REGULATING TRANSCRIPTION FACTOR"/>
    <property type="match status" value="1"/>
</dbReference>
<evidence type="ECO:0000256" key="2">
    <source>
        <dbReference type="ARBA" id="ARBA00023015"/>
    </source>
</evidence>
<dbReference type="GO" id="GO:0006351">
    <property type="term" value="P:DNA-templated transcription"/>
    <property type="evidence" value="ECO:0007669"/>
    <property type="project" value="InterPro"/>
</dbReference>
<dbReference type="PROSITE" id="PS00463">
    <property type="entry name" value="ZN2_CY6_FUNGAL_1"/>
    <property type="match status" value="1"/>
</dbReference>
<keyword evidence="7" id="KW-1133">Transmembrane helix</keyword>
<dbReference type="VEuPathDB" id="FungiDB:BO78DRAFT_449524"/>
<keyword evidence="4" id="KW-0804">Transcription</keyword>
<accession>A0A319ELD6</accession>
<gene>
    <name evidence="9" type="ORF">BO78DRAFT_449524</name>
</gene>
<feature type="transmembrane region" description="Helical" evidence="7">
    <location>
        <begin position="451"/>
        <end position="470"/>
    </location>
</feature>
<dbReference type="CDD" id="cd12148">
    <property type="entry name" value="fungal_TF_MHR"/>
    <property type="match status" value="1"/>
</dbReference>
<dbReference type="CDD" id="cd00067">
    <property type="entry name" value="GAL4"/>
    <property type="match status" value="1"/>
</dbReference>
<keyword evidence="3" id="KW-0238">DNA-binding</keyword>
<dbReference type="InterPro" id="IPR001138">
    <property type="entry name" value="Zn2Cys6_DnaBD"/>
</dbReference>
<evidence type="ECO:0000256" key="5">
    <source>
        <dbReference type="ARBA" id="ARBA00023242"/>
    </source>
</evidence>
<dbReference type="GO" id="GO:0009893">
    <property type="term" value="P:positive regulation of metabolic process"/>
    <property type="evidence" value="ECO:0007669"/>
    <property type="project" value="UniProtKB-ARBA"/>
</dbReference>
<dbReference type="AlphaFoldDB" id="A0A319ELD6"/>
<dbReference type="OrthoDB" id="103819at2759"/>
<evidence type="ECO:0000313" key="10">
    <source>
        <dbReference type="Proteomes" id="UP000248423"/>
    </source>
</evidence>
<evidence type="ECO:0000313" key="9">
    <source>
        <dbReference type="EMBL" id="PYI04544.1"/>
    </source>
</evidence>
<dbReference type="PANTHER" id="PTHR46910">
    <property type="entry name" value="TRANSCRIPTION FACTOR PDR1"/>
    <property type="match status" value="1"/>
</dbReference>
<dbReference type="InterPro" id="IPR007219">
    <property type="entry name" value="XnlR_reg_dom"/>
</dbReference>
<keyword evidence="1" id="KW-0479">Metal-binding</keyword>
<reference evidence="9 10" key="1">
    <citation type="submission" date="2018-02" db="EMBL/GenBank/DDBJ databases">
        <title>The genomes of Aspergillus section Nigri reveals drivers in fungal speciation.</title>
        <authorList>
            <consortium name="DOE Joint Genome Institute"/>
            <person name="Vesth T.C."/>
            <person name="Nybo J."/>
            <person name="Theobald S."/>
            <person name="Brandl J."/>
            <person name="Frisvad J.C."/>
            <person name="Nielsen K.F."/>
            <person name="Lyhne E.K."/>
            <person name="Kogle M.E."/>
            <person name="Kuo A."/>
            <person name="Riley R."/>
            <person name="Clum A."/>
            <person name="Nolan M."/>
            <person name="Lipzen A."/>
            <person name="Salamov A."/>
            <person name="Henrissat B."/>
            <person name="Wiebenga A."/>
            <person name="De vries R.P."/>
            <person name="Grigoriev I.V."/>
            <person name="Mortensen U.H."/>
            <person name="Andersen M.R."/>
            <person name="Baker S.E."/>
        </authorList>
    </citation>
    <scope>NUCLEOTIDE SEQUENCE [LARGE SCALE GENOMIC DNA]</scope>
    <source>
        <strain evidence="9 10">CBS 121057</strain>
    </source>
</reference>
<dbReference type="EMBL" id="KZ826367">
    <property type="protein sequence ID" value="PYI04544.1"/>
    <property type="molecule type" value="Genomic_DNA"/>
</dbReference>
<dbReference type="Pfam" id="PF04082">
    <property type="entry name" value="Fungal_trans"/>
    <property type="match status" value="1"/>
</dbReference>
<evidence type="ECO:0000256" key="4">
    <source>
        <dbReference type="ARBA" id="ARBA00023163"/>
    </source>
</evidence>
<feature type="domain" description="Zn(2)-C6 fungal-type" evidence="8">
    <location>
        <begin position="17"/>
        <end position="44"/>
    </location>
</feature>
<evidence type="ECO:0000256" key="1">
    <source>
        <dbReference type="ARBA" id="ARBA00022723"/>
    </source>
</evidence>
<dbReference type="STRING" id="1448318.A0A319ELD6"/>
<evidence type="ECO:0000256" key="6">
    <source>
        <dbReference type="SAM" id="MobiDB-lite"/>
    </source>
</evidence>
<dbReference type="Pfam" id="PF00172">
    <property type="entry name" value="Zn_clus"/>
    <property type="match status" value="1"/>
</dbReference>
<dbReference type="Gene3D" id="4.10.240.10">
    <property type="entry name" value="Zn(2)-C6 fungal-type DNA-binding domain"/>
    <property type="match status" value="1"/>
</dbReference>
<dbReference type="Proteomes" id="UP000248423">
    <property type="component" value="Unassembled WGS sequence"/>
</dbReference>
<feature type="transmembrane region" description="Helical" evidence="7">
    <location>
        <begin position="515"/>
        <end position="536"/>
    </location>
</feature>
<evidence type="ECO:0000256" key="7">
    <source>
        <dbReference type="SAM" id="Phobius"/>
    </source>
</evidence>
<sequence length="659" mass="72419">MAARTPTIARNSFRARACDNCRLRKIKCDKVVPCSSCSALGIACGAAGTPVGSTSVGSSGPLRRDSDYEHRFSALQEHLTTIQNALQQIAQPSAPVQPSVQPAHPVSASPTAPPFEGQSSFHHETLVARDAAYSAANTARNGQLGDYVSAALSSLKTSLDRHSASVAQNGEQAPIQSKEKLLPVDLVVAVVKKVKSQPPFFLVSQSWIDSARVESLCQSIYFPLSPVPAGSSTLFYGLLFYIIRDYLHAGDPDLARFDLQSSLELCEHSFAAGLSMPEIMVDPTLEKIQALLLGVTKAQEGFDIQRCWSYLSLAFNMCQSLGLHRRSTLEKDDFGAAEAKRRAFWALYTIDKNISLNIGVTSHFQDHDIDADLFTPSNDPKHRPWDLMGLVIVEFAGIQGRVYDQLYSTSACRAVDEQRSASIERLSLDLMAVRDRLLVIDVSQGLYADSLHGMAACADFIAYSVLTVIYRAQTRPRDAMAISSRCYESATAALQSHLKCFTYFRGRQTHKQTEYVTWILLYPSFTPFVIVFTHAITTASTADLALLQDTTSSLELIKGLSRGSMHLYTVCEAFVRAAQILVNSQQTLTGLERHQDGSLVMPTTNGLGNIALPDVPWPENTFEFTMNQTDISMFLNDFIGTNRSVMDILSSDYISDSMQ</sequence>
<keyword evidence="2" id="KW-0805">Transcription regulation</keyword>
<keyword evidence="7" id="KW-0812">Transmembrane</keyword>
<dbReference type="PROSITE" id="PS50048">
    <property type="entry name" value="ZN2_CY6_FUNGAL_2"/>
    <property type="match status" value="1"/>
</dbReference>
<name>A0A319ELD6_ASPSB</name>